<gene>
    <name evidence="2" type="ORF">UY40_C0007G0002</name>
</gene>
<dbReference type="Proteomes" id="UP000034119">
    <property type="component" value="Unassembled WGS sequence"/>
</dbReference>
<keyword evidence="1" id="KW-1133">Transmembrane helix</keyword>
<dbReference type="AlphaFoldDB" id="A0A0G1VH33"/>
<keyword evidence="1" id="KW-0812">Transmembrane</keyword>
<evidence type="ECO:0000256" key="1">
    <source>
        <dbReference type="SAM" id="Phobius"/>
    </source>
</evidence>
<evidence type="ECO:0000313" key="3">
    <source>
        <dbReference type="Proteomes" id="UP000034119"/>
    </source>
</evidence>
<sequence>MNKILSALKLLLKNPLYLLLALVITVLLFLTYFVVNDLSYYRTALSLSSGPWFLWKIFSHHLWLISQATSWANVAAVGLVAALGGINLSLTLLRVVRTKVFLGREGFSSLLGTLGGAFAASCSACGTALISLVGVSGGLALFPLKGLEISLLAVAILSVALYFLGKSLVEFGIAGK</sequence>
<keyword evidence="1" id="KW-0472">Membrane</keyword>
<feature type="transmembrane region" description="Helical" evidence="1">
    <location>
        <begin position="149"/>
        <end position="169"/>
    </location>
</feature>
<feature type="transmembrane region" description="Helical" evidence="1">
    <location>
        <begin position="116"/>
        <end position="142"/>
    </location>
</feature>
<name>A0A0G1VH33_9BACT</name>
<comment type="caution">
    <text evidence="2">The sequence shown here is derived from an EMBL/GenBank/DDBJ whole genome shotgun (WGS) entry which is preliminary data.</text>
</comment>
<evidence type="ECO:0000313" key="2">
    <source>
        <dbReference type="EMBL" id="KKW05863.1"/>
    </source>
</evidence>
<dbReference type="STRING" id="1618342.UY40_C0007G0002"/>
<protein>
    <submittedName>
        <fullName evidence="2">Uncharacterized protein</fullName>
    </submittedName>
</protein>
<reference evidence="2 3" key="1">
    <citation type="journal article" date="2015" name="Nature">
        <title>rRNA introns, odd ribosomes, and small enigmatic genomes across a large radiation of phyla.</title>
        <authorList>
            <person name="Brown C.T."/>
            <person name="Hug L.A."/>
            <person name="Thomas B.C."/>
            <person name="Sharon I."/>
            <person name="Castelle C.J."/>
            <person name="Singh A."/>
            <person name="Wilkins M.J."/>
            <person name="Williams K.H."/>
            <person name="Banfield J.F."/>
        </authorList>
    </citation>
    <scope>NUCLEOTIDE SEQUENCE [LARGE SCALE GENOMIC DNA]</scope>
</reference>
<organism evidence="2 3">
    <name type="scientific">candidate division CPR1 bacterium GW2011_GWC1_49_13</name>
    <dbReference type="NCBI Taxonomy" id="1618342"/>
    <lineage>
        <taxon>Bacteria</taxon>
        <taxon>candidate division CPR1</taxon>
    </lineage>
</organism>
<proteinExistence type="predicted"/>
<feature type="transmembrane region" description="Helical" evidence="1">
    <location>
        <begin position="16"/>
        <end position="34"/>
    </location>
</feature>
<dbReference type="EMBL" id="LCPW01000007">
    <property type="protein sequence ID" value="KKW05863.1"/>
    <property type="molecule type" value="Genomic_DNA"/>
</dbReference>
<accession>A0A0G1VH33</accession>
<feature type="transmembrane region" description="Helical" evidence="1">
    <location>
        <begin position="70"/>
        <end position="96"/>
    </location>
</feature>